<dbReference type="Pfam" id="PF13660">
    <property type="entry name" value="DUF4147"/>
    <property type="match status" value="1"/>
</dbReference>
<organism evidence="7 8">
    <name type="scientific">Aerophobetes bacterium</name>
    <dbReference type="NCBI Taxonomy" id="2030807"/>
    <lineage>
        <taxon>Bacteria</taxon>
        <taxon>Candidatus Aerophobota</taxon>
    </lineage>
</organism>
<dbReference type="Gene3D" id="3.40.50.10180">
    <property type="entry name" value="Glycerate kinase, MOFRL-like N-terminal domain"/>
    <property type="match status" value="1"/>
</dbReference>
<dbReference type="Gene3D" id="3.40.1480.10">
    <property type="entry name" value="MOFRL domain"/>
    <property type="match status" value="1"/>
</dbReference>
<evidence type="ECO:0000256" key="4">
    <source>
        <dbReference type="ARBA" id="ARBA00022840"/>
    </source>
</evidence>
<accession>A0A662CZI7</accession>
<keyword evidence="2" id="KW-0547">Nucleotide-binding</keyword>
<dbReference type="InterPro" id="IPR007835">
    <property type="entry name" value="MOFRL"/>
</dbReference>
<name>A0A662CZI7_UNCAE</name>
<dbReference type="GO" id="GO:0005524">
    <property type="term" value="F:ATP binding"/>
    <property type="evidence" value="ECO:0007669"/>
    <property type="project" value="UniProtKB-KW"/>
</dbReference>
<sequence length="363" mass="39248">MANKDLRHKALKIFKAAVEEVDPYQAVKRYLHREDSRLYVGDRLYDLDNFERVLVVGGGKATAPMAKGVEEILRDKIKAGIINVKYKHTEELKVIKINEAGHPIPDEEGMQGCLSILKLLSQTTDKDLVICLISGGGSALLPIPCEGITLEEKKKTTELLLGCGATIQEINAVRKHISRIKGGGLARAAFPSELITLILSDVVGDDLDAIASGPTVPDNSAFSDVKEIFQKYDLLDKLPKSVVRHIQLGIEGKIPETPKRGDSIFQKTFNLIIGSNVLAIRGAEKKAKELGFNTLFLSSFIEGETREVAKVHTAIAKEIISTGNPIPSPACVISGGETTVTVKGDGLGGRNLEFALASGMEID</sequence>
<feature type="domain" description="MOFRL" evidence="5">
    <location>
        <begin position="330"/>
        <end position="360"/>
    </location>
</feature>
<evidence type="ECO:0000259" key="6">
    <source>
        <dbReference type="Pfam" id="PF13660"/>
    </source>
</evidence>
<dbReference type="GO" id="GO:0005737">
    <property type="term" value="C:cytoplasm"/>
    <property type="evidence" value="ECO:0007669"/>
    <property type="project" value="TreeGrafter"/>
</dbReference>
<dbReference type="AlphaFoldDB" id="A0A662CZI7"/>
<dbReference type="Pfam" id="PF05161">
    <property type="entry name" value="MOFRL"/>
    <property type="match status" value="1"/>
</dbReference>
<proteinExistence type="predicted"/>
<feature type="non-terminal residue" evidence="7">
    <location>
        <position position="363"/>
    </location>
</feature>
<evidence type="ECO:0000256" key="3">
    <source>
        <dbReference type="ARBA" id="ARBA00022777"/>
    </source>
</evidence>
<dbReference type="EMBL" id="QMPY01000159">
    <property type="protein sequence ID" value="RLE06692.1"/>
    <property type="molecule type" value="Genomic_DNA"/>
</dbReference>
<dbReference type="InterPro" id="IPR025286">
    <property type="entry name" value="MOFRL_assoc_dom"/>
</dbReference>
<dbReference type="PANTHER" id="PTHR12227:SF0">
    <property type="entry name" value="GLYCERATE KINASE"/>
    <property type="match status" value="1"/>
</dbReference>
<keyword evidence="4" id="KW-0067">ATP-binding</keyword>
<evidence type="ECO:0000256" key="2">
    <source>
        <dbReference type="ARBA" id="ARBA00022741"/>
    </source>
</evidence>
<protein>
    <submittedName>
        <fullName evidence="7">Glycerate kinase</fullName>
    </submittedName>
</protein>
<evidence type="ECO:0000313" key="7">
    <source>
        <dbReference type="EMBL" id="RLE06692.1"/>
    </source>
</evidence>
<dbReference type="InterPro" id="IPR038614">
    <property type="entry name" value="GK_N_sf"/>
</dbReference>
<dbReference type="GO" id="GO:0008887">
    <property type="term" value="F:glycerate kinase activity"/>
    <property type="evidence" value="ECO:0007669"/>
    <property type="project" value="InterPro"/>
</dbReference>
<comment type="caution">
    <text evidence="7">The sequence shown here is derived from an EMBL/GenBank/DDBJ whole genome shotgun (WGS) entry which is preliminary data.</text>
</comment>
<keyword evidence="3 7" id="KW-0418">Kinase</keyword>
<dbReference type="InterPro" id="IPR037035">
    <property type="entry name" value="GK-like_C_sf"/>
</dbReference>
<dbReference type="SUPFAM" id="SSF82544">
    <property type="entry name" value="GckA/TtuD-like"/>
    <property type="match status" value="1"/>
</dbReference>
<dbReference type="PANTHER" id="PTHR12227">
    <property type="entry name" value="GLYCERATE KINASE"/>
    <property type="match status" value="1"/>
</dbReference>
<evidence type="ECO:0000256" key="1">
    <source>
        <dbReference type="ARBA" id="ARBA00022679"/>
    </source>
</evidence>
<dbReference type="InterPro" id="IPR039760">
    <property type="entry name" value="MOFRL_protein"/>
</dbReference>
<dbReference type="FunFam" id="3.40.50.10180:FF:000001">
    <property type="entry name" value="Glycerate kinase"/>
    <property type="match status" value="1"/>
</dbReference>
<keyword evidence="1" id="KW-0808">Transferase</keyword>
<feature type="domain" description="MOFRL-associated" evidence="6">
    <location>
        <begin position="10"/>
        <end position="247"/>
    </location>
</feature>
<evidence type="ECO:0000313" key="8">
    <source>
        <dbReference type="Proteomes" id="UP000277457"/>
    </source>
</evidence>
<reference evidence="7 8" key="1">
    <citation type="submission" date="2018-06" db="EMBL/GenBank/DDBJ databases">
        <title>Extensive metabolic versatility and redundancy in microbially diverse, dynamic hydrothermal sediments.</title>
        <authorList>
            <person name="Dombrowski N."/>
            <person name="Teske A."/>
            <person name="Baker B.J."/>
        </authorList>
    </citation>
    <scope>NUCLEOTIDE SEQUENCE [LARGE SCALE GENOMIC DNA]</scope>
    <source>
        <strain evidence="7">B7_G13</strain>
    </source>
</reference>
<gene>
    <name evidence="7" type="ORF">DRZ78_04275</name>
</gene>
<dbReference type="Proteomes" id="UP000277457">
    <property type="component" value="Unassembled WGS sequence"/>
</dbReference>
<evidence type="ECO:0000259" key="5">
    <source>
        <dbReference type="Pfam" id="PF05161"/>
    </source>
</evidence>